<dbReference type="InterPro" id="IPR037185">
    <property type="entry name" value="EmrE-like"/>
</dbReference>
<keyword evidence="3" id="KW-1185">Reference proteome</keyword>
<gene>
    <name evidence="2" type="ORF">PCOR1329_LOCUS48165</name>
</gene>
<evidence type="ECO:0000313" key="3">
    <source>
        <dbReference type="Proteomes" id="UP001189429"/>
    </source>
</evidence>
<feature type="transmembrane region" description="Helical" evidence="1">
    <location>
        <begin position="50"/>
        <end position="74"/>
    </location>
</feature>
<dbReference type="Proteomes" id="UP001189429">
    <property type="component" value="Unassembled WGS sequence"/>
</dbReference>
<feature type="non-terminal residue" evidence="2">
    <location>
        <position position="334"/>
    </location>
</feature>
<feature type="transmembrane region" description="Helical" evidence="1">
    <location>
        <begin position="105"/>
        <end position="129"/>
    </location>
</feature>
<feature type="transmembrane region" description="Helical" evidence="1">
    <location>
        <begin position="241"/>
        <end position="259"/>
    </location>
</feature>
<comment type="caution">
    <text evidence="2">The sequence shown here is derived from an EMBL/GenBank/DDBJ whole genome shotgun (WGS) entry which is preliminary data.</text>
</comment>
<dbReference type="PANTHER" id="PTHR13146">
    <property type="match status" value="1"/>
</dbReference>
<protein>
    <recommendedName>
        <fullName evidence="4">Solute carrier family 35 member F6</fullName>
    </recommendedName>
</protein>
<evidence type="ECO:0008006" key="4">
    <source>
        <dbReference type="Google" id="ProtNLM"/>
    </source>
</evidence>
<feature type="transmembrane region" description="Helical" evidence="1">
    <location>
        <begin position="279"/>
        <end position="304"/>
    </location>
</feature>
<keyword evidence="1" id="KW-0472">Membrane</keyword>
<sequence>MPNKKNGCYIAMLVLGMLGTGSINTITVNMQLKMNSVGVEGDFKTFKKPWFATFNMMFAMMLVIFADMLVGFCCRRQQGPGSEHLIDAPTKEHGSQKSVPYWKRVCMVSIGALFDLLATALSSMGLSYIPASVWQMLKGSSLLFTGAFSVIFLKRQLYKFNYVGLFLCFVGVTVVGLASVLGSSDTPDEPDSEPFSVGLVIFGMSLVLAGQVVQAAQVIAEEWLMKDLDLPALQVIGWEGIWGVLMMLAVVYPLLYALPGDDNGHVEDVFDTAVMLKNSAPLLGCVLVYMLSCSTFNVTGVLITKELSATHRQMMDASRTLVIWLFDLGVYYLW</sequence>
<dbReference type="SUPFAM" id="SSF103481">
    <property type="entry name" value="Multidrug resistance efflux transporter EmrE"/>
    <property type="match status" value="1"/>
</dbReference>
<feature type="transmembrane region" description="Helical" evidence="1">
    <location>
        <begin position="135"/>
        <end position="153"/>
    </location>
</feature>
<name>A0ABN9UFM4_9DINO</name>
<evidence type="ECO:0000256" key="1">
    <source>
        <dbReference type="SAM" id="Phobius"/>
    </source>
</evidence>
<accession>A0ABN9UFM4</accession>
<dbReference type="Pfam" id="PF16913">
    <property type="entry name" value="PUNUT"/>
    <property type="match status" value="1"/>
</dbReference>
<proteinExistence type="predicted"/>
<organism evidence="2 3">
    <name type="scientific">Prorocentrum cordatum</name>
    <dbReference type="NCBI Taxonomy" id="2364126"/>
    <lineage>
        <taxon>Eukaryota</taxon>
        <taxon>Sar</taxon>
        <taxon>Alveolata</taxon>
        <taxon>Dinophyceae</taxon>
        <taxon>Prorocentrales</taxon>
        <taxon>Prorocentraceae</taxon>
        <taxon>Prorocentrum</taxon>
    </lineage>
</organism>
<keyword evidence="1" id="KW-0812">Transmembrane</keyword>
<dbReference type="EMBL" id="CAUYUJ010015813">
    <property type="protein sequence ID" value="CAK0858366.1"/>
    <property type="molecule type" value="Genomic_DNA"/>
</dbReference>
<feature type="transmembrane region" description="Helical" evidence="1">
    <location>
        <begin position="7"/>
        <end position="30"/>
    </location>
</feature>
<evidence type="ECO:0000313" key="2">
    <source>
        <dbReference type="EMBL" id="CAK0858366.1"/>
    </source>
</evidence>
<feature type="transmembrane region" description="Helical" evidence="1">
    <location>
        <begin position="195"/>
        <end position="220"/>
    </location>
</feature>
<keyword evidence="1" id="KW-1133">Transmembrane helix</keyword>
<reference evidence="2" key="1">
    <citation type="submission" date="2023-10" db="EMBL/GenBank/DDBJ databases">
        <authorList>
            <person name="Chen Y."/>
            <person name="Shah S."/>
            <person name="Dougan E. K."/>
            <person name="Thang M."/>
            <person name="Chan C."/>
        </authorList>
    </citation>
    <scope>NUCLEOTIDE SEQUENCE [LARGE SCALE GENOMIC DNA]</scope>
</reference>
<feature type="transmembrane region" description="Helical" evidence="1">
    <location>
        <begin position="160"/>
        <end position="183"/>
    </location>
</feature>